<evidence type="ECO:0000313" key="1">
    <source>
        <dbReference type="EMBL" id="QHT17570.1"/>
    </source>
</evidence>
<reference evidence="1" key="1">
    <citation type="journal article" date="2020" name="Nature">
        <title>Giant virus diversity and host interactions through global metagenomics.</title>
        <authorList>
            <person name="Schulz F."/>
            <person name="Roux S."/>
            <person name="Paez-Espino D."/>
            <person name="Jungbluth S."/>
            <person name="Walsh D.A."/>
            <person name="Denef V.J."/>
            <person name="McMahon K.D."/>
            <person name="Konstantinidis K.T."/>
            <person name="Eloe-Fadrosh E.A."/>
            <person name="Kyrpides N.C."/>
            <person name="Woyke T."/>
        </authorList>
    </citation>
    <scope>NUCLEOTIDE SEQUENCE</scope>
    <source>
        <strain evidence="1">GVMAG-M-3300023174-30</strain>
    </source>
</reference>
<sequence length="160" mass="19533">MKYFYLLFAFISSLSYLTSFTIHVNDHYTSIAGNILSLNSMIKHKADFRSINYYNKNSSICYTYNHKNNFKYLLKDKYNYLISFDIFKYQYIIILKSHPIRHNYTALDIDIRHKYNTYPKNINHFKRIDNIIYKYIFNNIIENNKNNEISPELFTFFNKY</sequence>
<dbReference type="EMBL" id="MN739643">
    <property type="protein sequence ID" value="QHT17570.1"/>
    <property type="molecule type" value="Genomic_DNA"/>
</dbReference>
<protein>
    <submittedName>
        <fullName evidence="1">Uncharacterized protein</fullName>
    </submittedName>
</protein>
<dbReference type="AlphaFoldDB" id="A0A6C0DMX6"/>
<organism evidence="1">
    <name type="scientific">viral metagenome</name>
    <dbReference type="NCBI Taxonomy" id="1070528"/>
    <lineage>
        <taxon>unclassified sequences</taxon>
        <taxon>metagenomes</taxon>
        <taxon>organismal metagenomes</taxon>
    </lineage>
</organism>
<name>A0A6C0DMX6_9ZZZZ</name>
<proteinExistence type="predicted"/>
<accession>A0A6C0DMX6</accession>